<dbReference type="Proteomes" id="UP000008718">
    <property type="component" value="Chromosome"/>
</dbReference>
<sequence>MRIDYFILKSIKKIYRKFFNTNKGEPIEFEKDPNVVCKELVDLITSDKPIMVARYGATELLCIVNYINIKKGRPNLREYFNTEDSDWWWADNKLKQIEELSGFFPATIQNVERFCELMIDDSAQVDALASWIDNEKYMQEYIADAYRFQGLLLDPFWSDTPWTVALKGKKVLVIHPFEDTIKSQYKKRELLFTNPDILPEFELKTIKAVQSLGGNSEFSTWFEALDYMKSEIDKIDFDICLIGAGAYGFPLAAYVKRIGKKAIHVGGSLQLVFGIRGKRWENENYNEVYNYSKLMNEHWVKPAEQEKPRNASNVEDACYW</sequence>
<dbReference type="KEGG" id="ppn:Palpr_2321"/>
<dbReference type="STRING" id="694427.Palpr_2321"/>
<reference key="1">
    <citation type="submission" date="2010-11" db="EMBL/GenBank/DDBJ databases">
        <title>The complete genome of Paludibacter propionicigenes DSM 17365.</title>
        <authorList>
            <consortium name="US DOE Joint Genome Institute (JGI-PGF)"/>
            <person name="Lucas S."/>
            <person name="Copeland A."/>
            <person name="Lapidus A."/>
            <person name="Bruce D."/>
            <person name="Goodwin L."/>
            <person name="Pitluck S."/>
            <person name="Kyrpides N."/>
            <person name="Mavromatis K."/>
            <person name="Ivanova N."/>
            <person name="Munk A.C."/>
            <person name="Brettin T."/>
            <person name="Detter J.C."/>
            <person name="Han C."/>
            <person name="Tapia R."/>
            <person name="Land M."/>
            <person name="Hauser L."/>
            <person name="Markowitz V."/>
            <person name="Cheng J.-F."/>
            <person name="Hugenholtz P."/>
            <person name="Woyke T."/>
            <person name="Wu D."/>
            <person name="Gronow S."/>
            <person name="Wellnitz S."/>
            <person name="Brambilla E."/>
            <person name="Klenk H.-P."/>
            <person name="Eisen J.A."/>
        </authorList>
    </citation>
    <scope>NUCLEOTIDE SEQUENCE</scope>
    <source>
        <strain>WB4</strain>
    </source>
</reference>
<keyword evidence="2" id="KW-1185">Reference proteome</keyword>
<dbReference type="AlphaFoldDB" id="E4T6W2"/>
<dbReference type="HOGENOM" id="CLU_085278_0_0_10"/>
<dbReference type="EMBL" id="CP002345">
    <property type="protein sequence ID" value="ADQ80456.1"/>
    <property type="molecule type" value="Genomic_DNA"/>
</dbReference>
<reference evidence="1 2" key="2">
    <citation type="journal article" date="2011" name="Stand. Genomic Sci.">
        <title>Complete genome sequence of Paludibacter propionicigenes type strain (WB4).</title>
        <authorList>
            <person name="Gronow S."/>
            <person name="Munk C."/>
            <person name="Lapidus A."/>
            <person name="Nolan M."/>
            <person name="Lucas S."/>
            <person name="Hammon N."/>
            <person name="Deshpande S."/>
            <person name="Cheng J.F."/>
            <person name="Tapia R."/>
            <person name="Han C."/>
            <person name="Goodwin L."/>
            <person name="Pitluck S."/>
            <person name="Liolios K."/>
            <person name="Ivanova N."/>
            <person name="Mavromatis K."/>
            <person name="Mikhailova N."/>
            <person name="Pati A."/>
            <person name="Chen A."/>
            <person name="Palaniappan K."/>
            <person name="Land M."/>
            <person name="Hauser L."/>
            <person name="Chang Y.J."/>
            <person name="Jeffries C.D."/>
            <person name="Brambilla E."/>
            <person name="Rohde M."/>
            <person name="Goker M."/>
            <person name="Detter J.C."/>
            <person name="Woyke T."/>
            <person name="Bristow J."/>
            <person name="Eisen J.A."/>
            <person name="Markowitz V."/>
            <person name="Hugenholtz P."/>
            <person name="Kyrpides N.C."/>
            <person name="Klenk H.P."/>
        </authorList>
    </citation>
    <scope>NUCLEOTIDE SEQUENCE [LARGE SCALE GENOMIC DNA]</scope>
    <source>
        <strain evidence="2">DSM 17365 / JCM 13257 / WB4</strain>
    </source>
</reference>
<organism evidence="1 2">
    <name type="scientific">Paludibacter propionicigenes (strain DSM 17365 / JCM 13257 / WB4)</name>
    <dbReference type="NCBI Taxonomy" id="694427"/>
    <lineage>
        <taxon>Bacteria</taxon>
        <taxon>Pseudomonadati</taxon>
        <taxon>Bacteroidota</taxon>
        <taxon>Bacteroidia</taxon>
        <taxon>Bacteroidales</taxon>
        <taxon>Paludibacteraceae</taxon>
        <taxon>Paludibacter</taxon>
    </lineage>
</organism>
<proteinExistence type="predicted"/>
<gene>
    <name evidence="1" type="ordered locus">Palpr_2321</name>
</gene>
<accession>E4T6W2</accession>
<protein>
    <submittedName>
        <fullName evidence="1">Uncharacterized protein</fullName>
    </submittedName>
</protein>
<dbReference type="OrthoDB" id="9795420at2"/>
<dbReference type="eggNOG" id="ENOG502Z8FA">
    <property type="taxonomic scope" value="Bacteria"/>
</dbReference>
<dbReference type="RefSeq" id="WP_013445825.1">
    <property type="nucleotide sequence ID" value="NC_014734.1"/>
</dbReference>
<evidence type="ECO:0000313" key="1">
    <source>
        <dbReference type="EMBL" id="ADQ80456.1"/>
    </source>
</evidence>
<evidence type="ECO:0000313" key="2">
    <source>
        <dbReference type="Proteomes" id="UP000008718"/>
    </source>
</evidence>
<name>E4T6W2_PALPW</name>